<keyword evidence="3" id="KW-1185">Reference proteome</keyword>
<proteinExistence type="predicted"/>
<dbReference type="Proteomes" id="UP000269198">
    <property type="component" value="Unassembled WGS sequence"/>
</dbReference>
<evidence type="ECO:0000256" key="1">
    <source>
        <dbReference type="SAM" id="MobiDB-lite"/>
    </source>
</evidence>
<feature type="region of interest" description="Disordered" evidence="1">
    <location>
        <begin position="73"/>
        <end position="93"/>
    </location>
</feature>
<comment type="caution">
    <text evidence="2">The sequence shown here is derived from an EMBL/GenBank/DDBJ whole genome shotgun (WGS) entry which is preliminary data.</text>
</comment>
<reference evidence="2 3" key="1">
    <citation type="submission" date="2018-11" db="EMBL/GenBank/DDBJ databases">
        <title>The genome draft of YIM 96095.</title>
        <authorList>
            <person name="Tang S.-K."/>
            <person name="Chunyu W.-X."/>
            <person name="Feng Y.-Z."/>
        </authorList>
    </citation>
    <scope>NUCLEOTIDE SEQUENCE [LARGE SCALE GENOMIC DNA]</scope>
    <source>
        <strain evidence="2 3">YIM 96095</strain>
    </source>
</reference>
<gene>
    <name evidence="2" type="ORF">EFW17_03415</name>
</gene>
<dbReference type="Gene3D" id="3.10.450.50">
    <property type="match status" value="1"/>
</dbReference>
<evidence type="ECO:0000313" key="2">
    <source>
        <dbReference type="EMBL" id="RNL86926.1"/>
    </source>
</evidence>
<protein>
    <submittedName>
        <fullName evidence="2">SgcJ/EcaC family oxidoreductase</fullName>
    </submittedName>
</protein>
<dbReference type="EMBL" id="RJMB01000002">
    <property type="protein sequence ID" value="RNL86926.1"/>
    <property type="molecule type" value="Genomic_DNA"/>
</dbReference>
<dbReference type="AlphaFoldDB" id="A0A3N0EGB2"/>
<dbReference type="NCBIfam" id="TIGR02246">
    <property type="entry name" value="SgcJ/EcaC family oxidoreductase"/>
    <property type="match status" value="1"/>
</dbReference>
<sequence length="154" mass="16809">MTTYAHPNDAAERDRAAIAATLQRLAEAWNAGDAAAYGAEFTEDASYVAFNGEIMRGRTEIEQVHRWLFDGPLRGSRMQSGGDPSTSAPPRIIRPGVAVMQQGGGIRPEGATELADDRASLATLVLVEEDQGDWRITAFHNTRRQPTERTPEEA</sequence>
<evidence type="ECO:0000313" key="3">
    <source>
        <dbReference type="Proteomes" id="UP000269198"/>
    </source>
</evidence>
<dbReference type="InterPro" id="IPR011944">
    <property type="entry name" value="Steroid_delta5-4_isomerase"/>
</dbReference>
<dbReference type="OrthoDB" id="582586at2"/>
<accession>A0A3N0EGB2</accession>
<organism evidence="2 3">
    <name type="scientific">Halostreptopolyspora alba</name>
    <dbReference type="NCBI Taxonomy" id="2487137"/>
    <lineage>
        <taxon>Bacteria</taxon>
        <taxon>Bacillati</taxon>
        <taxon>Actinomycetota</taxon>
        <taxon>Actinomycetes</taxon>
        <taxon>Streptosporangiales</taxon>
        <taxon>Nocardiopsidaceae</taxon>
        <taxon>Halostreptopolyspora</taxon>
    </lineage>
</organism>
<dbReference type="InterPro" id="IPR032710">
    <property type="entry name" value="NTF2-like_dom_sf"/>
</dbReference>
<dbReference type="SUPFAM" id="SSF54427">
    <property type="entry name" value="NTF2-like"/>
    <property type="match status" value="1"/>
</dbReference>
<dbReference type="RefSeq" id="WP_123199754.1">
    <property type="nucleotide sequence ID" value="NZ_RJMB01000002.1"/>
</dbReference>
<feature type="compositionally biased region" description="Polar residues" evidence="1">
    <location>
        <begin position="77"/>
        <end position="88"/>
    </location>
</feature>
<name>A0A3N0EGB2_9ACTN</name>